<dbReference type="GO" id="GO:0043190">
    <property type="term" value="C:ATP-binding cassette (ABC) transporter complex"/>
    <property type="evidence" value="ECO:0007669"/>
    <property type="project" value="InterPro"/>
</dbReference>
<keyword evidence="6" id="KW-0813">Transport</keyword>
<feature type="transmembrane region" description="Helical" evidence="7">
    <location>
        <begin position="224"/>
        <end position="245"/>
    </location>
</feature>
<feature type="transmembrane region" description="Helical" evidence="7">
    <location>
        <begin position="55"/>
        <end position="81"/>
    </location>
</feature>
<keyword evidence="5 7" id="KW-0472">Membrane</keyword>
<dbReference type="EMBL" id="PYYB01000001">
    <property type="protein sequence ID" value="PTL60479.1"/>
    <property type="molecule type" value="Genomic_DNA"/>
</dbReference>
<dbReference type="Proteomes" id="UP000240739">
    <property type="component" value="Unassembled WGS sequence"/>
</dbReference>
<dbReference type="PANTHER" id="PTHR30477">
    <property type="entry name" value="ABC-TRANSPORTER METAL-BINDING PROTEIN"/>
    <property type="match status" value="1"/>
</dbReference>
<accession>A0A2T4UMM5</accession>
<comment type="caution">
    <text evidence="8">The sequence shown here is derived from an EMBL/GenBank/DDBJ whole genome shotgun (WGS) entry which is preliminary data.</text>
</comment>
<organism evidence="8 9">
    <name type="scientific">Paraconexibacter algicola</name>
    <dbReference type="NCBI Taxonomy" id="2133960"/>
    <lineage>
        <taxon>Bacteria</taxon>
        <taxon>Bacillati</taxon>
        <taxon>Actinomycetota</taxon>
        <taxon>Thermoleophilia</taxon>
        <taxon>Solirubrobacterales</taxon>
        <taxon>Paraconexibacteraceae</taxon>
        <taxon>Paraconexibacter</taxon>
    </lineage>
</organism>
<evidence type="ECO:0000256" key="3">
    <source>
        <dbReference type="ARBA" id="ARBA00022692"/>
    </source>
</evidence>
<protein>
    <recommendedName>
        <fullName evidence="10">Metal ABC transporter permease</fullName>
    </recommendedName>
</protein>
<dbReference type="GO" id="GO:0055085">
    <property type="term" value="P:transmembrane transport"/>
    <property type="evidence" value="ECO:0007669"/>
    <property type="project" value="InterPro"/>
</dbReference>
<dbReference type="InterPro" id="IPR037294">
    <property type="entry name" value="ABC_BtuC-like"/>
</dbReference>
<comment type="subcellular location">
    <subcellularLocation>
        <location evidence="6">Cell membrane</location>
        <topology evidence="6">Multi-pass membrane protein</topology>
    </subcellularLocation>
    <subcellularLocation>
        <location evidence="1">Membrane</location>
        <topology evidence="1">Multi-pass membrane protein</topology>
    </subcellularLocation>
</comment>
<feature type="transmembrane region" description="Helical" evidence="7">
    <location>
        <begin position="184"/>
        <end position="212"/>
    </location>
</feature>
<evidence type="ECO:0000256" key="4">
    <source>
        <dbReference type="ARBA" id="ARBA00022989"/>
    </source>
</evidence>
<evidence type="ECO:0000256" key="2">
    <source>
        <dbReference type="ARBA" id="ARBA00008034"/>
    </source>
</evidence>
<dbReference type="Gene3D" id="1.10.3470.10">
    <property type="entry name" value="ABC transporter involved in vitamin B12 uptake, BtuC"/>
    <property type="match status" value="1"/>
</dbReference>
<evidence type="ECO:0000313" key="9">
    <source>
        <dbReference type="Proteomes" id="UP000240739"/>
    </source>
</evidence>
<gene>
    <name evidence="8" type="ORF">C7Y72_12925</name>
</gene>
<evidence type="ECO:0000313" key="8">
    <source>
        <dbReference type="EMBL" id="PTL60479.1"/>
    </source>
</evidence>
<keyword evidence="9" id="KW-1185">Reference proteome</keyword>
<dbReference type="Pfam" id="PF00950">
    <property type="entry name" value="ABC-3"/>
    <property type="match status" value="1"/>
</dbReference>
<evidence type="ECO:0000256" key="5">
    <source>
        <dbReference type="ARBA" id="ARBA00023136"/>
    </source>
</evidence>
<feature type="transmembrane region" description="Helical" evidence="7">
    <location>
        <begin position="20"/>
        <end position="43"/>
    </location>
</feature>
<dbReference type="GO" id="GO:0010043">
    <property type="term" value="P:response to zinc ion"/>
    <property type="evidence" value="ECO:0007669"/>
    <property type="project" value="TreeGrafter"/>
</dbReference>
<dbReference type="AlphaFoldDB" id="A0A2T4UMM5"/>
<evidence type="ECO:0000256" key="7">
    <source>
        <dbReference type="SAM" id="Phobius"/>
    </source>
</evidence>
<dbReference type="SUPFAM" id="SSF81345">
    <property type="entry name" value="ABC transporter involved in vitamin B12 uptake, BtuC"/>
    <property type="match status" value="1"/>
</dbReference>
<sequence>MVGVFEVFELPFVQRGVWEVLLLAVGAGLIGTWVVLRGLAFYAHAVGTATFPGLVLADGLGFAATLGAAGTGLLVALGVGALGRQAARSGRDAERHDATTALVLCGALAIGVLLASDVFGSAASVETLLFGSLLVIDDGDLVLAGVTSAVVLLATVLLEPRWLATGFDPASARALGVRSALPDVLLLALVGLVALSVLSAVGALLATALIVVPAATTRLLVRRVRAWQVATVLLVAVEGVAGLWLSVETNAPPGATIAVLSGGAFVLAALLRAGLRRGVVRARPLPEVARA</sequence>
<feature type="transmembrane region" description="Helical" evidence="7">
    <location>
        <begin position="257"/>
        <end position="275"/>
    </location>
</feature>
<evidence type="ECO:0000256" key="1">
    <source>
        <dbReference type="ARBA" id="ARBA00004141"/>
    </source>
</evidence>
<name>A0A2T4UMM5_9ACTN</name>
<keyword evidence="3 6" id="KW-0812">Transmembrane</keyword>
<comment type="similarity">
    <text evidence="2 6">Belongs to the ABC-3 integral membrane protein family.</text>
</comment>
<proteinExistence type="inferred from homology"/>
<feature type="transmembrane region" description="Helical" evidence="7">
    <location>
        <begin position="101"/>
        <end position="129"/>
    </location>
</feature>
<reference evidence="8 9" key="1">
    <citation type="submission" date="2018-03" db="EMBL/GenBank/DDBJ databases">
        <title>Aquarubrobacter algicola gen. nov., sp. nov., a novel actinobacterium isolated from shallow eutrophic lake during the end of cyanobacterial harmful algal blooms.</title>
        <authorList>
            <person name="Chun S.J."/>
        </authorList>
    </citation>
    <scope>NUCLEOTIDE SEQUENCE [LARGE SCALE GENOMIC DNA]</scope>
    <source>
        <strain evidence="8 9">Seoho-28</strain>
    </source>
</reference>
<evidence type="ECO:0008006" key="10">
    <source>
        <dbReference type="Google" id="ProtNLM"/>
    </source>
</evidence>
<dbReference type="PANTHER" id="PTHR30477:SF13">
    <property type="entry name" value="IRON TRANSPORT SYSTEM MEMBRANE PROTEIN HI_0360-RELATED"/>
    <property type="match status" value="1"/>
</dbReference>
<evidence type="ECO:0000256" key="6">
    <source>
        <dbReference type="RuleBase" id="RU003943"/>
    </source>
</evidence>
<dbReference type="InterPro" id="IPR001626">
    <property type="entry name" value="ABC_TroCD"/>
</dbReference>
<keyword evidence="4 7" id="KW-1133">Transmembrane helix</keyword>